<accession>A0A210QF80</accession>
<comment type="caution">
    <text evidence="2">The sequence shown here is derived from an EMBL/GenBank/DDBJ whole genome shotgun (WGS) entry which is preliminary data.</text>
</comment>
<dbReference type="Proteomes" id="UP000242188">
    <property type="component" value="Unassembled WGS sequence"/>
</dbReference>
<keyword evidence="1" id="KW-0812">Transmembrane</keyword>
<keyword evidence="3" id="KW-1185">Reference proteome</keyword>
<dbReference type="EMBL" id="NEDP02003918">
    <property type="protein sequence ID" value="OWF47406.1"/>
    <property type="molecule type" value="Genomic_DNA"/>
</dbReference>
<sequence>MIDFLPMENTTSTKCGSLLIGALTKDLVTSPDVEISTARPTKDSNDALFYIITVLLFYACSIVILMVKYIRREKQEAEFRNYFHEYVLRDQFRQPQYQNLSYMCHLMKLPTKGSSKMAPELSPKSTENHFSLDHVDVLEEKQKFLNETSV</sequence>
<gene>
    <name evidence="2" type="ORF">KP79_PYT08188</name>
</gene>
<name>A0A210QF80_MIZYE</name>
<reference evidence="2 3" key="1">
    <citation type="journal article" date="2017" name="Nat. Ecol. Evol.">
        <title>Scallop genome provides insights into evolution of bilaterian karyotype and development.</title>
        <authorList>
            <person name="Wang S."/>
            <person name="Zhang J."/>
            <person name="Jiao W."/>
            <person name="Li J."/>
            <person name="Xun X."/>
            <person name="Sun Y."/>
            <person name="Guo X."/>
            <person name="Huan P."/>
            <person name="Dong B."/>
            <person name="Zhang L."/>
            <person name="Hu X."/>
            <person name="Sun X."/>
            <person name="Wang J."/>
            <person name="Zhao C."/>
            <person name="Wang Y."/>
            <person name="Wang D."/>
            <person name="Huang X."/>
            <person name="Wang R."/>
            <person name="Lv J."/>
            <person name="Li Y."/>
            <person name="Zhang Z."/>
            <person name="Liu B."/>
            <person name="Lu W."/>
            <person name="Hui Y."/>
            <person name="Liang J."/>
            <person name="Zhou Z."/>
            <person name="Hou R."/>
            <person name="Li X."/>
            <person name="Liu Y."/>
            <person name="Li H."/>
            <person name="Ning X."/>
            <person name="Lin Y."/>
            <person name="Zhao L."/>
            <person name="Xing Q."/>
            <person name="Dou J."/>
            <person name="Li Y."/>
            <person name="Mao J."/>
            <person name="Guo H."/>
            <person name="Dou H."/>
            <person name="Li T."/>
            <person name="Mu C."/>
            <person name="Jiang W."/>
            <person name="Fu Q."/>
            <person name="Fu X."/>
            <person name="Miao Y."/>
            <person name="Liu J."/>
            <person name="Yu Q."/>
            <person name="Li R."/>
            <person name="Liao H."/>
            <person name="Li X."/>
            <person name="Kong Y."/>
            <person name="Jiang Z."/>
            <person name="Chourrout D."/>
            <person name="Li R."/>
            <person name="Bao Z."/>
        </authorList>
    </citation>
    <scope>NUCLEOTIDE SEQUENCE [LARGE SCALE GENOMIC DNA]</scope>
    <source>
        <strain evidence="2 3">PY_sf001</strain>
    </source>
</reference>
<keyword evidence="1" id="KW-1133">Transmembrane helix</keyword>
<organism evidence="2 3">
    <name type="scientific">Mizuhopecten yessoensis</name>
    <name type="common">Japanese scallop</name>
    <name type="synonym">Patinopecten yessoensis</name>
    <dbReference type="NCBI Taxonomy" id="6573"/>
    <lineage>
        <taxon>Eukaryota</taxon>
        <taxon>Metazoa</taxon>
        <taxon>Spiralia</taxon>
        <taxon>Lophotrochozoa</taxon>
        <taxon>Mollusca</taxon>
        <taxon>Bivalvia</taxon>
        <taxon>Autobranchia</taxon>
        <taxon>Pteriomorphia</taxon>
        <taxon>Pectinida</taxon>
        <taxon>Pectinoidea</taxon>
        <taxon>Pectinidae</taxon>
        <taxon>Mizuhopecten</taxon>
    </lineage>
</organism>
<evidence type="ECO:0000313" key="3">
    <source>
        <dbReference type="Proteomes" id="UP000242188"/>
    </source>
</evidence>
<evidence type="ECO:0000256" key="1">
    <source>
        <dbReference type="SAM" id="Phobius"/>
    </source>
</evidence>
<protein>
    <submittedName>
        <fullName evidence="2">Uncharacterized protein</fullName>
    </submittedName>
</protein>
<feature type="transmembrane region" description="Helical" evidence="1">
    <location>
        <begin position="47"/>
        <end position="70"/>
    </location>
</feature>
<proteinExistence type="predicted"/>
<dbReference type="AlphaFoldDB" id="A0A210QF80"/>
<keyword evidence="1" id="KW-0472">Membrane</keyword>
<evidence type="ECO:0000313" key="2">
    <source>
        <dbReference type="EMBL" id="OWF47406.1"/>
    </source>
</evidence>